<evidence type="ECO:0000313" key="2">
    <source>
        <dbReference type="EMBL" id="GHA52913.1"/>
    </source>
</evidence>
<feature type="region of interest" description="Disordered" evidence="1">
    <location>
        <begin position="746"/>
        <end position="778"/>
    </location>
</feature>
<evidence type="ECO:0000313" key="3">
    <source>
        <dbReference type="Proteomes" id="UP000653644"/>
    </source>
</evidence>
<feature type="region of interest" description="Disordered" evidence="1">
    <location>
        <begin position="436"/>
        <end position="614"/>
    </location>
</feature>
<feature type="compositionally biased region" description="Pro residues" evidence="1">
    <location>
        <begin position="553"/>
        <end position="581"/>
    </location>
</feature>
<dbReference type="EMBL" id="BMVN01000032">
    <property type="protein sequence ID" value="GHA52913.1"/>
    <property type="molecule type" value="Genomic_DNA"/>
</dbReference>
<proteinExistence type="predicted"/>
<feature type="compositionally biased region" description="Low complexity" evidence="1">
    <location>
        <begin position="508"/>
        <end position="533"/>
    </location>
</feature>
<comment type="caution">
    <text evidence="2">The sequence shown here is derived from an EMBL/GenBank/DDBJ whole genome shotgun (WGS) entry which is preliminary data.</text>
</comment>
<feature type="compositionally biased region" description="Low complexity" evidence="1">
    <location>
        <begin position="717"/>
        <end position="730"/>
    </location>
</feature>
<protein>
    <submittedName>
        <fullName evidence="2">Uncharacterized protein</fullName>
    </submittedName>
</protein>
<sequence>MRLDGTLAARLRSGLRLRRSGHALVVHRKGGPDPAAVTLAESVAVDTHHRVVVADLPADAPLTEWQAAGRLLAGRTDGIRLVFAHAESYDTRRIGQAVAETTGAAVLAADGTPRRLAGGGLFVPRDQGAGWLRFQPGRPPAADSRRFPKPQWEFAAADEPWSPEPGTVVEPVAGGIWLRSTGDERGIGARHWLVDRIPAGPDTLTVVLGGPGTAPVSLASTVRLWHSVLPSARAWLRFLQLGPVTLPGNVDSCGQGLADAVGERVVFYAGVPAPSPYAGDGVRVEVPNHDGTAAWQPFVTEVLYVPGTGGSPSPPILLGLRAPVPGAAQTSPGVYAYTQDTVLEVVQSGLWLRSPAEPADGDRVRRVAAAPGRAAILYDRRTPDGGARLRLLAEDMLRQLDPALRDAFRIAPADAPGAALGWSDTDWWAAADDGTARRAPGAAGGRLDTTEPETTGTRRASAEPTEASVPPGGARTSVRRPARGVRPGTAHAPGAPAPAEAPAPVPPRAGGRPPLTAVGPVVPEGVTGTGTAVSAVASSPQSYEPVVTGDEPYGPPSAPEPPGPLPVAPEPGGVPGPPPPVGSAAGTVRNHGSEPGVAAASPGGRPGLPGRPTGLEFVAESAAVAGASPGGRGALPAGVTRSRTSGATSAGERHEGAPLAPASPSTVPSPGAPPVAAGDPPAPAGGPAPGGVVVPPPHAPSALGPAASPTAGRPAEETNTPPTTASAHLPSAPPALPRLLRLESEAVPAPAEPSAVPEERAVPVARQSAPSAGGTGTPGVRVQPVPAAAACAVPPARGLAQEREWVRKRFGARFNELSGSISRVMSESPGLRAGSEEDAMDVLTDLASARLYLTGDHAAVDAAVRGATTGPHVPLARCVSAGLLRLPSYRGPVLLQARATAAELVWFEEGRRTTEWSFCVAATHPSDAEPGAVDFLLWSMTARRTRLLDASVPDRVVFVPGTAFKVLRTDTGGRRPAVLLRELSASEAGPDGGGAGQQRVPLDDLALDGLSQALELLRTHRSRTAGPSPGRADRAVPLGVPPGLVPLNGPKPPAPADGGTTNMGVEA</sequence>
<feature type="compositionally biased region" description="Low complexity" evidence="1">
    <location>
        <begin position="746"/>
        <end position="766"/>
    </location>
</feature>
<name>A0ABQ3D6B5_9ACTN</name>
<reference evidence="3" key="1">
    <citation type="journal article" date="2019" name="Int. J. Syst. Evol. Microbiol.">
        <title>The Global Catalogue of Microorganisms (GCM) 10K type strain sequencing project: providing services to taxonomists for standard genome sequencing and annotation.</title>
        <authorList>
            <consortium name="The Broad Institute Genomics Platform"/>
            <consortium name="The Broad Institute Genome Sequencing Center for Infectious Disease"/>
            <person name="Wu L."/>
            <person name="Ma J."/>
        </authorList>
    </citation>
    <scope>NUCLEOTIDE SEQUENCE [LARGE SCALE GENOMIC DNA]</scope>
    <source>
        <strain evidence="3">JCM 4733</strain>
    </source>
</reference>
<dbReference type="Proteomes" id="UP000653644">
    <property type="component" value="Unassembled WGS sequence"/>
</dbReference>
<feature type="compositionally biased region" description="Pro residues" evidence="1">
    <location>
        <begin position="1039"/>
        <end position="1055"/>
    </location>
</feature>
<feature type="compositionally biased region" description="Low complexity" evidence="1">
    <location>
        <begin position="657"/>
        <end position="679"/>
    </location>
</feature>
<feature type="region of interest" description="Disordered" evidence="1">
    <location>
        <begin position="1020"/>
        <end position="1067"/>
    </location>
</feature>
<accession>A0ABQ3D6B5</accession>
<evidence type="ECO:0000256" key="1">
    <source>
        <dbReference type="SAM" id="MobiDB-lite"/>
    </source>
</evidence>
<organism evidence="2 3">
    <name type="scientific">Streptomyces canarius</name>
    <dbReference type="NCBI Taxonomy" id="285453"/>
    <lineage>
        <taxon>Bacteria</taxon>
        <taxon>Bacillati</taxon>
        <taxon>Actinomycetota</taxon>
        <taxon>Actinomycetes</taxon>
        <taxon>Kitasatosporales</taxon>
        <taxon>Streptomycetaceae</taxon>
        <taxon>Streptomyces</taxon>
    </lineage>
</organism>
<feature type="compositionally biased region" description="Pro residues" evidence="1">
    <location>
        <begin position="495"/>
        <end position="507"/>
    </location>
</feature>
<keyword evidence="3" id="KW-1185">Reference proteome</keyword>
<gene>
    <name evidence="2" type="ORF">GCM10010345_67080</name>
</gene>
<dbReference type="Gene3D" id="3.90.176.10">
    <property type="entry name" value="Toxin ADP-ribosyltransferase, Chain A, domain 1"/>
    <property type="match status" value="1"/>
</dbReference>
<feature type="region of interest" description="Disordered" evidence="1">
    <location>
        <begin position="626"/>
        <end position="733"/>
    </location>
</feature>